<comment type="caution">
    <text evidence="2">The sequence shown here is derived from an EMBL/GenBank/DDBJ whole genome shotgun (WGS) entry which is preliminary data.</text>
</comment>
<proteinExistence type="predicted"/>
<accession>A0AAV4NRF3</accession>
<feature type="transmembrane region" description="Helical" evidence="1">
    <location>
        <begin position="20"/>
        <end position="39"/>
    </location>
</feature>
<protein>
    <submittedName>
        <fullName evidence="2">Uncharacterized protein</fullName>
    </submittedName>
</protein>
<keyword evidence="1" id="KW-0812">Transmembrane</keyword>
<dbReference type="EMBL" id="BPLR01021144">
    <property type="protein sequence ID" value="GIX86481.1"/>
    <property type="molecule type" value="Genomic_DNA"/>
</dbReference>
<gene>
    <name evidence="2" type="ORF">CEXT_96961</name>
</gene>
<keyword evidence="1" id="KW-1133">Transmembrane helix</keyword>
<evidence type="ECO:0000313" key="3">
    <source>
        <dbReference type="Proteomes" id="UP001054945"/>
    </source>
</evidence>
<reference evidence="2 3" key="1">
    <citation type="submission" date="2021-06" db="EMBL/GenBank/DDBJ databases">
        <title>Caerostris extrusa draft genome.</title>
        <authorList>
            <person name="Kono N."/>
            <person name="Arakawa K."/>
        </authorList>
    </citation>
    <scope>NUCLEOTIDE SEQUENCE [LARGE SCALE GENOMIC DNA]</scope>
</reference>
<keyword evidence="3" id="KW-1185">Reference proteome</keyword>
<dbReference type="Proteomes" id="UP001054945">
    <property type="component" value="Unassembled WGS sequence"/>
</dbReference>
<dbReference type="AlphaFoldDB" id="A0AAV4NRF3"/>
<sequence>MVKRFDINDLQEYVPDNGMRLLSFACIVATMSLIVWKIVNYKIRMDSSSMVSECLLRFLFLRRRVKRSFDE</sequence>
<evidence type="ECO:0000313" key="2">
    <source>
        <dbReference type="EMBL" id="GIX86481.1"/>
    </source>
</evidence>
<keyword evidence="1" id="KW-0472">Membrane</keyword>
<organism evidence="2 3">
    <name type="scientific">Caerostris extrusa</name>
    <name type="common">Bark spider</name>
    <name type="synonym">Caerostris bankana</name>
    <dbReference type="NCBI Taxonomy" id="172846"/>
    <lineage>
        <taxon>Eukaryota</taxon>
        <taxon>Metazoa</taxon>
        <taxon>Ecdysozoa</taxon>
        <taxon>Arthropoda</taxon>
        <taxon>Chelicerata</taxon>
        <taxon>Arachnida</taxon>
        <taxon>Araneae</taxon>
        <taxon>Araneomorphae</taxon>
        <taxon>Entelegynae</taxon>
        <taxon>Araneoidea</taxon>
        <taxon>Araneidae</taxon>
        <taxon>Caerostris</taxon>
    </lineage>
</organism>
<name>A0AAV4NRF3_CAEEX</name>
<evidence type="ECO:0000256" key="1">
    <source>
        <dbReference type="SAM" id="Phobius"/>
    </source>
</evidence>